<dbReference type="Gene3D" id="3.30.1330.60">
    <property type="entry name" value="OmpA-like domain"/>
    <property type="match status" value="1"/>
</dbReference>
<protein>
    <submittedName>
        <fullName evidence="1">Protein containing Outer membrane protein, OmpA/MotB</fullName>
    </submittedName>
</protein>
<dbReference type="AlphaFoldDB" id="J9FQS0"/>
<evidence type="ECO:0000313" key="1">
    <source>
        <dbReference type="EMBL" id="EJW89709.1"/>
    </source>
</evidence>
<comment type="caution">
    <text evidence="1">The sequence shown here is derived from an EMBL/GenBank/DDBJ whole genome shotgun (WGS) entry which is preliminary data.</text>
</comment>
<accession>J9FQS0</accession>
<organism evidence="1">
    <name type="scientific">gut metagenome</name>
    <dbReference type="NCBI Taxonomy" id="749906"/>
    <lineage>
        <taxon>unclassified sequences</taxon>
        <taxon>metagenomes</taxon>
        <taxon>organismal metagenomes</taxon>
    </lineage>
</organism>
<dbReference type="InterPro" id="IPR036737">
    <property type="entry name" value="OmpA-like_sf"/>
</dbReference>
<name>J9FQS0_9ZZZZ</name>
<proteinExistence type="predicted"/>
<dbReference type="SUPFAM" id="SSF103088">
    <property type="entry name" value="OmpA-like"/>
    <property type="match status" value="1"/>
</dbReference>
<dbReference type="EMBL" id="AMCI01009316">
    <property type="protein sequence ID" value="EJW89709.1"/>
    <property type="molecule type" value="Genomic_DNA"/>
</dbReference>
<reference evidence="1" key="1">
    <citation type="journal article" date="2012" name="PLoS ONE">
        <title>Gene sets for utilization of primary and secondary nutrition supplies in the distal gut of endangered iberian lynx.</title>
        <authorList>
            <person name="Alcaide M."/>
            <person name="Messina E."/>
            <person name="Richter M."/>
            <person name="Bargiela R."/>
            <person name="Peplies J."/>
            <person name="Huws S.A."/>
            <person name="Newbold C.J."/>
            <person name="Golyshin P.N."/>
            <person name="Simon M.A."/>
            <person name="Lopez G."/>
            <person name="Yakimov M.M."/>
            <person name="Ferrer M."/>
        </authorList>
    </citation>
    <scope>NUCLEOTIDE SEQUENCE</scope>
</reference>
<gene>
    <name evidence="1" type="ORF">EVA_22185</name>
</gene>
<sequence length="461" mass="52720">MGQTRLSATQPAVEDLQILRNGEQVRVWFRLRLDSVSLSANRFIRLLPTLTYQDSVCNLPAITVAGKRQYIMLQRQRHSDELIKRNNHSSQSYEYSASTPYQQWMDDATLYLTQDYCGCRGQSFEQAAIASRHFPMKKTEYKVQPVFAFLAPAVEIVKNREECGQAFLDFPVNETIIYPSYRSNAKELSQIERTIDVIKNDTNTHIRRISIHGFASPEGSYRNNTRLAQGRAEALKQYVKTHYQFADTLFDVTSTPEDWEGLGTFIRQSDLAAKDQLLQLIASSQSEDAKEKKLRSILGQSAYAQLLKEVYPSLRHSDYIVSYTVRAFRIEEAKQLLKTRPQLLSLNEMYQIASTYPTGSKEFNEVFEMAVHLFPEDPTANLNAALSAMQEKRYERAAQYLGKAGNSPEAQHARGVWYLLNDQLAEAEPLLKAAKEAGIPGASDNLREWKQRKEYLISKQK</sequence>
<dbReference type="InterPro" id="IPR011990">
    <property type="entry name" value="TPR-like_helical_dom_sf"/>
</dbReference>
<dbReference type="SUPFAM" id="SSF48452">
    <property type="entry name" value="TPR-like"/>
    <property type="match status" value="1"/>
</dbReference>
<dbReference type="Gene3D" id="1.25.40.10">
    <property type="entry name" value="Tetratricopeptide repeat domain"/>
    <property type="match status" value="1"/>
</dbReference>